<keyword evidence="11" id="KW-1185">Reference proteome</keyword>
<feature type="transmembrane region" description="Helical" evidence="8">
    <location>
        <begin position="462"/>
        <end position="480"/>
    </location>
</feature>
<keyword evidence="7 8" id="KW-0472">Membrane</keyword>
<feature type="transmembrane region" description="Helical" evidence="8">
    <location>
        <begin position="157"/>
        <end position="180"/>
    </location>
</feature>
<feature type="transmembrane region" description="Helical" evidence="8">
    <location>
        <begin position="407"/>
        <end position="426"/>
    </location>
</feature>
<evidence type="ECO:0000256" key="4">
    <source>
        <dbReference type="ARBA" id="ARBA00022679"/>
    </source>
</evidence>
<evidence type="ECO:0000256" key="1">
    <source>
        <dbReference type="ARBA" id="ARBA00004651"/>
    </source>
</evidence>
<feature type="transmembrane region" description="Helical" evidence="8">
    <location>
        <begin position="52"/>
        <end position="70"/>
    </location>
</feature>
<accession>A0ABV7YGP2</accession>
<feature type="transmembrane region" description="Helical" evidence="8">
    <location>
        <begin position="254"/>
        <end position="271"/>
    </location>
</feature>
<feature type="transmembrane region" description="Helical" evidence="8">
    <location>
        <begin position="438"/>
        <end position="456"/>
    </location>
</feature>
<evidence type="ECO:0000313" key="11">
    <source>
        <dbReference type="Proteomes" id="UP001595699"/>
    </source>
</evidence>
<feature type="transmembrane region" description="Helical" evidence="8">
    <location>
        <begin position="487"/>
        <end position="508"/>
    </location>
</feature>
<evidence type="ECO:0000256" key="5">
    <source>
        <dbReference type="ARBA" id="ARBA00022692"/>
    </source>
</evidence>
<keyword evidence="5 8" id="KW-0812">Transmembrane</keyword>
<dbReference type="EMBL" id="JBHRZH010000023">
    <property type="protein sequence ID" value="MFC3764371.1"/>
    <property type="molecule type" value="Genomic_DNA"/>
</dbReference>
<comment type="subcellular location">
    <subcellularLocation>
        <location evidence="1">Cell membrane</location>
        <topology evidence="1">Multi-pass membrane protein</topology>
    </subcellularLocation>
</comment>
<keyword evidence="6 8" id="KW-1133">Transmembrane helix</keyword>
<comment type="caution">
    <text evidence="10">The sequence shown here is derived from an EMBL/GenBank/DDBJ whole genome shotgun (WGS) entry which is preliminary data.</text>
</comment>
<feature type="transmembrane region" description="Helical" evidence="8">
    <location>
        <begin position="324"/>
        <end position="340"/>
    </location>
</feature>
<gene>
    <name evidence="10" type="ORF">ACFOUW_26285</name>
</gene>
<dbReference type="PANTHER" id="PTHR33908:SF11">
    <property type="entry name" value="MEMBRANE PROTEIN"/>
    <property type="match status" value="1"/>
</dbReference>
<dbReference type="GO" id="GO:0016757">
    <property type="term" value="F:glycosyltransferase activity"/>
    <property type="evidence" value="ECO:0007669"/>
    <property type="project" value="UniProtKB-KW"/>
</dbReference>
<protein>
    <submittedName>
        <fullName evidence="10">ArnT family glycosyltransferase</fullName>
        <ecNumber evidence="10">2.4.-.-</ecNumber>
    </submittedName>
</protein>
<dbReference type="PANTHER" id="PTHR33908">
    <property type="entry name" value="MANNOSYLTRANSFERASE YKCB-RELATED"/>
    <property type="match status" value="1"/>
</dbReference>
<dbReference type="Pfam" id="PF13231">
    <property type="entry name" value="PMT_2"/>
    <property type="match status" value="1"/>
</dbReference>
<evidence type="ECO:0000313" key="10">
    <source>
        <dbReference type="EMBL" id="MFC3764371.1"/>
    </source>
</evidence>
<evidence type="ECO:0000259" key="9">
    <source>
        <dbReference type="Pfam" id="PF13231"/>
    </source>
</evidence>
<feature type="transmembrane region" description="Helical" evidence="8">
    <location>
        <begin position="347"/>
        <end position="363"/>
    </location>
</feature>
<evidence type="ECO:0000256" key="2">
    <source>
        <dbReference type="ARBA" id="ARBA00022475"/>
    </source>
</evidence>
<dbReference type="InterPro" id="IPR038731">
    <property type="entry name" value="RgtA/B/C-like"/>
</dbReference>
<name>A0ABV7YGP2_9ACTN</name>
<feature type="domain" description="Glycosyltransferase RgtA/B/C/D-like" evidence="9">
    <location>
        <begin position="207"/>
        <end position="362"/>
    </location>
</feature>
<dbReference type="InterPro" id="IPR050297">
    <property type="entry name" value="LipidA_mod_glycosyltrf_83"/>
</dbReference>
<proteinExistence type="predicted"/>
<keyword evidence="4 10" id="KW-0808">Transferase</keyword>
<feature type="transmembrane region" description="Helical" evidence="8">
    <location>
        <begin position="226"/>
        <end position="247"/>
    </location>
</feature>
<sequence length="619" mass="66539">MVSSAAALETQRANTPSRGTTASLVALVAALATSAAKLTDLLLHAVAIDRSSPAPLLWLPALGWLVFILLRGTLPAARPAQLRAVAAVLTLILGAATVAYLVAYGLSAQSEGFDLIAATLVCVVILCAPARTLDLVNRIRLPTNADLRGRRLPSPRTLVLITLAATVVVWFVASTANLYIGHDESVYANKSRSWITDLPDVGFMETRPLVLPALGSVALAIHNSLFSFRVVGLLLTLGTLLALYLVGAKLASKAQAALTVLVVLSMAPFVVRMSESLTDIPSSGLLLVVAYLVIRTQERPYLLFVAAGVALLTFYLRYGAISGIAAIVLAAFLAYGWRSWWQRRWHVLGAAVIFLGGMVPHFLHAQREFDSPLGIMTAAGTGAGRQYIGQGLVDYVRWLPDRLGGDLGGVLILSGLLLGALLVWRLLRGRIAQHERWIVVLTLASSFQFLLLGISSHGEQRFVFFAIMALTLFGIHLLATRAGKHSGVLLVIAAVLAAVQVVGTTITLDRTLEITEARRGPLVQASKELGLQHPCTIVGPSYTFNIPTEVGWYAKCSVLGFSQLYRLDKSHPMVIFHYPSQPNPAADAVMTQLIGDRPVSRTLYGTTGDVNSVEVVRFR</sequence>
<feature type="transmembrane region" description="Helical" evidence="8">
    <location>
        <begin position="82"/>
        <end position="103"/>
    </location>
</feature>
<evidence type="ECO:0000256" key="8">
    <source>
        <dbReference type="SAM" id="Phobius"/>
    </source>
</evidence>
<dbReference type="RefSeq" id="WP_205115371.1">
    <property type="nucleotide sequence ID" value="NZ_JAFBCM010000001.1"/>
</dbReference>
<dbReference type="EC" id="2.4.-.-" evidence="10"/>
<dbReference type="Proteomes" id="UP001595699">
    <property type="component" value="Unassembled WGS sequence"/>
</dbReference>
<reference evidence="11" key="1">
    <citation type="journal article" date="2019" name="Int. J. Syst. Evol. Microbiol.">
        <title>The Global Catalogue of Microorganisms (GCM) 10K type strain sequencing project: providing services to taxonomists for standard genome sequencing and annotation.</title>
        <authorList>
            <consortium name="The Broad Institute Genomics Platform"/>
            <consortium name="The Broad Institute Genome Sequencing Center for Infectious Disease"/>
            <person name="Wu L."/>
            <person name="Ma J."/>
        </authorList>
    </citation>
    <scope>NUCLEOTIDE SEQUENCE [LARGE SCALE GENOMIC DNA]</scope>
    <source>
        <strain evidence="11">CGMCC 4.7241</strain>
    </source>
</reference>
<keyword evidence="3 10" id="KW-0328">Glycosyltransferase</keyword>
<keyword evidence="2" id="KW-1003">Cell membrane</keyword>
<organism evidence="10 11">
    <name type="scientific">Tenggerimyces flavus</name>
    <dbReference type="NCBI Taxonomy" id="1708749"/>
    <lineage>
        <taxon>Bacteria</taxon>
        <taxon>Bacillati</taxon>
        <taxon>Actinomycetota</taxon>
        <taxon>Actinomycetes</taxon>
        <taxon>Propionibacteriales</taxon>
        <taxon>Nocardioidaceae</taxon>
        <taxon>Tenggerimyces</taxon>
    </lineage>
</organism>
<evidence type="ECO:0000256" key="6">
    <source>
        <dbReference type="ARBA" id="ARBA00022989"/>
    </source>
</evidence>
<evidence type="ECO:0000256" key="7">
    <source>
        <dbReference type="ARBA" id="ARBA00023136"/>
    </source>
</evidence>
<evidence type="ECO:0000256" key="3">
    <source>
        <dbReference type="ARBA" id="ARBA00022676"/>
    </source>
</evidence>
<feature type="transmembrane region" description="Helical" evidence="8">
    <location>
        <begin position="115"/>
        <end position="136"/>
    </location>
</feature>